<dbReference type="InterPro" id="IPR013083">
    <property type="entry name" value="Znf_RING/FYVE/PHD"/>
</dbReference>
<evidence type="ECO:0000256" key="4">
    <source>
        <dbReference type="ARBA" id="ARBA00022679"/>
    </source>
</evidence>
<evidence type="ECO:0000313" key="14">
    <source>
        <dbReference type="Proteomes" id="UP000636800"/>
    </source>
</evidence>
<keyword evidence="8" id="KW-0862">Zinc</keyword>
<dbReference type="UniPathway" id="UPA00143"/>
<evidence type="ECO:0000256" key="7">
    <source>
        <dbReference type="ARBA" id="ARBA00022786"/>
    </source>
</evidence>
<evidence type="ECO:0000256" key="6">
    <source>
        <dbReference type="ARBA" id="ARBA00022771"/>
    </source>
</evidence>
<keyword evidence="6 9" id="KW-0863">Zinc-finger</keyword>
<dbReference type="GO" id="GO:0061630">
    <property type="term" value="F:ubiquitin protein ligase activity"/>
    <property type="evidence" value="ECO:0007669"/>
    <property type="project" value="UniProtKB-EC"/>
</dbReference>
<sequence>MALRSWIFSSVRINYTDCVQHCDTKAFPPLSHPPPSRISSSSSGHRLVAHSVIAAITVAVAVFFLSLTYYIVLARRRRSDHLPNGGDSRESAAEDPNAEYHVWHVHTIGLDESTISSIAVKPFLASEGVAVADCSVCLSEFRDGELVRLLPVCGHAFHVPCIDEWLREHVNCPLCRSHIVDPVDSVLVPEGNSVISDPRESQEDEEDGSREGITLTVTDSSLDCVANHSFRSSGDLMEIVSQSEQRCSSMDSSPSNFLVVSVDREEVIGAKKREKDNCCFDEGQVQEETGWLGNCSTEYVKQKSSAELEGGSTSGIGKVLFFSRYGRPRSSLILPL</sequence>
<dbReference type="SMART" id="SM00184">
    <property type="entry name" value="RING"/>
    <property type="match status" value="1"/>
</dbReference>
<keyword evidence="11" id="KW-0472">Membrane</keyword>
<dbReference type="PROSITE" id="PS50089">
    <property type="entry name" value="ZF_RING_2"/>
    <property type="match status" value="1"/>
</dbReference>
<dbReference type="PANTHER" id="PTHR46913">
    <property type="entry name" value="RING-H2 FINGER PROTEIN ATL16"/>
    <property type="match status" value="1"/>
</dbReference>
<evidence type="ECO:0000256" key="11">
    <source>
        <dbReference type="SAM" id="Phobius"/>
    </source>
</evidence>
<name>A0A835S010_VANPL</name>
<keyword evidence="14" id="KW-1185">Reference proteome</keyword>
<feature type="domain" description="RING-type" evidence="12">
    <location>
        <begin position="134"/>
        <end position="176"/>
    </location>
</feature>
<accession>A0A835S010</accession>
<comment type="caution">
    <text evidence="13">The sequence shown here is derived from an EMBL/GenBank/DDBJ whole genome shotgun (WGS) entry which is preliminary data.</text>
</comment>
<keyword evidence="5" id="KW-0479">Metal-binding</keyword>
<evidence type="ECO:0000256" key="8">
    <source>
        <dbReference type="ARBA" id="ARBA00022833"/>
    </source>
</evidence>
<evidence type="ECO:0000313" key="13">
    <source>
        <dbReference type="EMBL" id="KAG0497626.1"/>
    </source>
</evidence>
<evidence type="ECO:0000256" key="2">
    <source>
        <dbReference type="ARBA" id="ARBA00004906"/>
    </source>
</evidence>
<organism evidence="13 14">
    <name type="scientific">Vanilla planifolia</name>
    <name type="common">Vanilla</name>
    <dbReference type="NCBI Taxonomy" id="51239"/>
    <lineage>
        <taxon>Eukaryota</taxon>
        <taxon>Viridiplantae</taxon>
        <taxon>Streptophyta</taxon>
        <taxon>Embryophyta</taxon>
        <taxon>Tracheophyta</taxon>
        <taxon>Spermatophyta</taxon>
        <taxon>Magnoliopsida</taxon>
        <taxon>Liliopsida</taxon>
        <taxon>Asparagales</taxon>
        <taxon>Orchidaceae</taxon>
        <taxon>Vanilloideae</taxon>
        <taxon>Vanilleae</taxon>
        <taxon>Vanilla</taxon>
    </lineage>
</organism>
<dbReference type="PANTHER" id="PTHR46913:SF19">
    <property type="entry name" value="RING-TYPE E3 UBIQUITIN TRANSFERASE"/>
    <property type="match status" value="1"/>
</dbReference>
<keyword evidence="11" id="KW-1133">Transmembrane helix</keyword>
<dbReference type="OrthoDB" id="692041at2759"/>
<dbReference type="Gene3D" id="3.30.40.10">
    <property type="entry name" value="Zinc/RING finger domain, C3HC4 (zinc finger)"/>
    <property type="match status" value="1"/>
</dbReference>
<dbReference type="Pfam" id="PF13639">
    <property type="entry name" value="zf-RING_2"/>
    <property type="match status" value="1"/>
</dbReference>
<proteinExistence type="predicted"/>
<dbReference type="GO" id="GO:0016567">
    <property type="term" value="P:protein ubiquitination"/>
    <property type="evidence" value="ECO:0007669"/>
    <property type="project" value="UniProtKB-UniPathway"/>
</dbReference>
<dbReference type="EMBL" id="JADCNL010000001">
    <property type="protein sequence ID" value="KAG0497626.1"/>
    <property type="molecule type" value="Genomic_DNA"/>
</dbReference>
<dbReference type="AlphaFoldDB" id="A0A835S010"/>
<feature type="region of interest" description="Disordered" evidence="10">
    <location>
        <begin position="190"/>
        <end position="211"/>
    </location>
</feature>
<dbReference type="EC" id="2.3.2.27" evidence="3"/>
<protein>
    <recommendedName>
        <fullName evidence="3">RING-type E3 ubiquitin transferase</fullName>
        <ecNumber evidence="3">2.3.2.27</ecNumber>
    </recommendedName>
</protein>
<gene>
    <name evidence="13" type="ORF">HPP92_002317</name>
</gene>
<evidence type="ECO:0000256" key="5">
    <source>
        <dbReference type="ARBA" id="ARBA00022723"/>
    </source>
</evidence>
<dbReference type="GO" id="GO:0008270">
    <property type="term" value="F:zinc ion binding"/>
    <property type="evidence" value="ECO:0007669"/>
    <property type="project" value="UniProtKB-KW"/>
</dbReference>
<comment type="catalytic activity">
    <reaction evidence="1">
        <text>S-ubiquitinyl-[E2 ubiquitin-conjugating enzyme]-L-cysteine + [acceptor protein]-L-lysine = [E2 ubiquitin-conjugating enzyme]-L-cysteine + N(6)-ubiquitinyl-[acceptor protein]-L-lysine.</text>
        <dbReference type="EC" id="2.3.2.27"/>
    </reaction>
</comment>
<comment type="pathway">
    <text evidence="2">Protein modification; protein ubiquitination.</text>
</comment>
<dbReference type="Proteomes" id="UP000636800">
    <property type="component" value="Chromosome 1"/>
</dbReference>
<evidence type="ECO:0000256" key="9">
    <source>
        <dbReference type="PROSITE-ProRule" id="PRU00175"/>
    </source>
</evidence>
<keyword evidence="7" id="KW-0833">Ubl conjugation pathway</keyword>
<reference evidence="13 14" key="1">
    <citation type="journal article" date="2020" name="Nat. Food">
        <title>A phased Vanilla planifolia genome enables genetic improvement of flavour and production.</title>
        <authorList>
            <person name="Hasing T."/>
            <person name="Tang H."/>
            <person name="Brym M."/>
            <person name="Khazi F."/>
            <person name="Huang T."/>
            <person name="Chambers A.H."/>
        </authorList>
    </citation>
    <scope>NUCLEOTIDE SEQUENCE [LARGE SCALE GENOMIC DNA]</scope>
    <source>
        <tissue evidence="13">Leaf</tissue>
    </source>
</reference>
<dbReference type="InterPro" id="IPR044600">
    <property type="entry name" value="ATL1/ATL16-like"/>
</dbReference>
<dbReference type="SUPFAM" id="SSF57850">
    <property type="entry name" value="RING/U-box"/>
    <property type="match status" value="1"/>
</dbReference>
<evidence type="ECO:0000256" key="10">
    <source>
        <dbReference type="SAM" id="MobiDB-lite"/>
    </source>
</evidence>
<keyword evidence="11" id="KW-0812">Transmembrane</keyword>
<evidence type="ECO:0000259" key="12">
    <source>
        <dbReference type="PROSITE" id="PS50089"/>
    </source>
</evidence>
<dbReference type="InterPro" id="IPR001841">
    <property type="entry name" value="Znf_RING"/>
</dbReference>
<dbReference type="CDD" id="cd16461">
    <property type="entry name" value="RING-H2_EL5-like"/>
    <property type="match status" value="1"/>
</dbReference>
<feature type="transmembrane region" description="Helical" evidence="11">
    <location>
        <begin position="47"/>
        <end position="72"/>
    </location>
</feature>
<evidence type="ECO:0000256" key="3">
    <source>
        <dbReference type="ARBA" id="ARBA00012483"/>
    </source>
</evidence>
<keyword evidence="4" id="KW-0808">Transferase</keyword>
<evidence type="ECO:0000256" key="1">
    <source>
        <dbReference type="ARBA" id="ARBA00000900"/>
    </source>
</evidence>